<comment type="caution">
    <text evidence="1">The sequence shown here is derived from an EMBL/GenBank/DDBJ whole genome shotgun (WGS) entry which is preliminary data.</text>
</comment>
<protein>
    <submittedName>
        <fullName evidence="1">Uncharacterized protein</fullName>
    </submittedName>
</protein>
<dbReference type="Proteomes" id="UP001283361">
    <property type="component" value="Unassembled WGS sequence"/>
</dbReference>
<dbReference type="EMBL" id="JAWDGP010006748">
    <property type="protein sequence ID" value="KAK3736086.1"/>
    <property type="molecule type" value="Genomic_DNA"/>
</dbReference>
<gene>
    <name evidence="1" type="ORF">RRG08_064918</name>
</gene>
<keyword evidence="2" id="KW-1185">Reference proteome</keyword>
<evidence type="ECO:0000313" key="2">
    <source>
        <dbReference type="Proteomes" id="UP001283361"/>
    </source>
</evidence>
<proteinExistence type="predicted"/>
<sequence length="137" mass="15709">MTDTDPILVGRVLGWLFSRTVSLFFCQIKESWGTEKVEVFSRLCDERGIFADRLLEFKADETNFKVIMLQETFNELLSTIKDDTNVRNAIKGDLKLMLTLRSQTLINVADTVLLDWLSKHLTGPSQAAHYHFLKMPA</sequence>
<organism evidence="1 2">
    <name type="scientific">Elysia crispata</name>
    <name type="common">lettuce slug</name>
    <dbReference type="NCBI Taxonomy" id="231223"/>
    <lineage>
        <taxon>Eukaryota</taxon>
        <taxon>Metazoa</taxon>
        <taxon>Spiralia</taxon>
        <taxon>Lophotrochozoa</taxon>
        <taxon>Mollusca</taxon>
        <taxon>Gastropoda</taxon>
        <taxon>Heterobranchia</taxon>
        <taxon>Euthyneura</taxon>
        <taxon>Panpulmonata</taxon>
        <taxon>Sacoglossa</taxon>
        <taxon>Placobranchoidea</taxon>
        <taxon>Plakobranchidae</taxon>
        <taxon>Elysia</taxon>
    </lineage>
</organism>
<accession>A0AAE1CUP5</accession>
<reference evidence="1" key="1">
    <citation type="journal article" date="2023" name="G3 (Bethesda)">
        <title>A reference genome for the long-term kleptoplast-retaining sea slug Elysia crispata morphotype clarki.</title>
        <authorList>
            <person name="Eastman K.E."/>
            <person name="Pendleton A.L."/>
            <person name="Shaikh M.A."/>
            <person name="Suttiyut T."/>
            <person name="Ogas R."/>
            <person name="Tomko P."/>
            <person name="Gavelis G."/>
            <person name="Widhalm J.R."/>
            <person name="Wisecaver J.H."/>
        </authorList>
    </citation>
    <scope>NUCLEOTIDE SEQUENCE</scope>
    <source>
        <strain evidence="1">ECLA1</strain>
    </source>
</reference>
<evidence type="ECO:0000313" key="1">
    <source>
        <dbReference type="EMBL" id="KAK3736086.1"/>
    </source>
</evidence>
<name>A0AAE1CUP5_9GAST</name>
<dbReference type="AlphaFoldDB" id="A0AAE1CUP5"/>